<dbReference type="OrthoDB" id="9788031at2"/>
<gene>
    <name evidence="5" type="primary">hflD</name>
    <name evidence="6" type="ORF">BTJ39_06090</name>
</gene>
<dbReference type="InterPro" id="IPR035932">
    <property type="entry name" value="HflD-like_sf"/>
</dbReference>
<evidence type="ECO:0000256" key="5">
    <source>
        <dbReference type="HAMAP-Rule" id="MF_00695"/>
    </source>
</evidence>
<keyword evidence="3" id="KW-0997">Cell inner membrane</keyword>
<keyword evidence="7" id="KW-1185">Reference proteome</keyword>
<evidence type="ECO:0000313" key="7">
    <source>
        <dbReference type="Proteomes" id="UP000190667"/>
    </source>
</evidence>
<dbReference type="PANTHER" id="PTHR38100:SF1">
    <property type="entry name" value="HIGH FREQUENCY LYSOGENIZATION PROTEIN HFLD"/>
    <property type="match status" value="1"/>
</dbReference>
<dbReference type="NCBIfam" id="NF001248">
    <property type="entry name" value="PRK00218.1-4"/>
    <property type="match status" value="1"/>
</dbReference>
<dbReference type="SUPFAM" id="SSF101322">
    <property type="entry name" value="YcfC-like"/>
    <property type="match status" value="1"/>
</dbReference>
<sequence>MAKNYYEITLALAGICQAAHLVQQLAHHGHCDSQALKVSLSSLLDLSPSSTLAVFGNDEANLRPGLETLMAVLNSSSRQGLGAELTRYTLSLMMLERKLSKNQTALDELGQRIAQLDRQLAHYELMSPTLLSAMAGIYVDVISPLGPRIQVTGSPTVLQNAQLQSKVRASLLAGMRSAVLWHQVGGGRLQLMFSRARLTGEAKKMLDRLTSHSTNC</sequence>
<comment type="subcellular location">
    <subcellularLocation>
        <location evidence="5">Cytoplasm</location>
    </subcellularLocation>
    <subcellularLocation>
        <location evidence="5">Cell membrane</location>
        <topology evidence="5">Peripheral membrane protein</topology>
        <orientation evidence="5">Cytoplasmic side</orientation>
    </subcellularLocation>
</comment>
<dbReference type="FunFam" id="1.10.3890.10:FF:000001">
    <property type="entry name" value="High frequency lysogenization protein HflD homolog"/>
    <property type="match status" value="1"/>
</dbReference>
<dbReference type="NCBIfam" id="NF001249">
    <property type="entry name" value="PRK00218.1-5"/>
    <property type="match status" value="1"/>
</dbReference>
<organism evidence="6 7">
    <name type="scientific">Izhakiella australiensis</name>
    <dbReference type="NCBI Taxonomy" id="1926881"/>
    <lineage>
        <taxon>Bacteria</taxon>
        <taxon>Pseudomonadati</taxon>
        <taxon>Pseudomonadota</taxon>
        <taxon>Gammaproteobacteria</taxon>
        <taxon>Enterobacterales</taxon>
        <taxon>Erwiniaceae</taxon>
        <taxon>Izhakiella</taxon>
    </lineage>
</organism>
<proteinExistence type="inferred from homology"/>
<comment type="similarity">
    <text evidence="5">Belongs to the HflD family.</text>
</comment>
<keyword evidence="2 5" id="KW-0963">Cytoplasm</keyword>
<dbReference type="Gene3D" id="1.10.3890.10">
    <property type="entry name" value="HflD-like"/>
    <property type="match status" value="1"/>
</dbReference>
<feature type="coiled-coil region" evidence="5">
    <location>
        <begin position="92"/>
        <end position="126"/>
    </location>
</feature>
<dbReference type="NCBIfam" id="NF001246">
    <property type="entry name" value="PRK00218.1-2"/>
    <property type="match status" value="1"/>
</dbReference>
<evidence type="ECO:0000256" key="4">
    <source>
        <dbReference type="ARBA" id="ARBA00023136"/>
    </source>
</evidence>
<dbReference type="EMBL" id="MRUL01000003">
    <property type="protein sequence ID" value="OON40654.1"/>
    <property type="molecule type" value="Genomic_DNA"/>
</dbReference>
<dbReference type="GO" id="GO:0005886">
    <property type="term" value="C:plasma membrane"/>
    <property type="evidence" value="ECO:0007669"/>
    <property type="project" value="UniProtKB-SubCell"/>
</dbReference>
<dbReference type="PANTHER" id="PTHR38100">
    <property type="entry name" value="HIGH FREQUENCY LYSOGENIZATION PROTEIN HFLD"/>
    <property type="match status" value="1"/>
</dbReference>
<dbReference type="InterPro" id="IPR007451">
    <property type="entry name" value="HflD"/>
</dbReference>
<comment type="caution">
    <text evidence="6">The sequence shown here is derived from an EMBL/GenBank/DDBJ whole genome shotgun (WGS) entry which is preliminary data.</text>
</comment>
<dbReference type="Pfam" id="PF04356">
    <property type="entry name" value="DUF489"/>
    <property type="match status" value="1"/>
</dbReference>
<keyword evidence="1 5" id="KW-1003">Cell membrane</keyword>
<name>A0A1S8YNM6_9GAMM</name>
<keyword evidence="4 5" id="KW-0472">Membrane</keyword>
<evidence type="ECO:0000256" key="1">
    <source>
        <dbReference type="ARBA" id="ARBA00022475"/>
    </source>
</evidence>
<dbReference type="HAMAP" id="MF_00695">
    <property type="entry name" value="HflD_protein"/>
    <property type="match status" value="1"/>
</dbReference>
<dbReference type="Proteomes" id="UP000190667">
    <property type="component" value="Unassembled WGS sequence"/>
</dbReference>
<protein>
    <recommendedName>
        <fullName evidence="5">High frequency lysogenization protein HflD homolog</fullName>
    </recommendedName>
</protein>
<evidence type="ECO:0000313" key="6">
    <source>
        <dbReference type="EMBL" id="OON40654.1"/>
    </source>
</evidence>
<reference evidence="6 7" key="1">
    <citation type="submission" date="2016-12" db="EMBL/GenBank/DDBJ databases">
        <title>Izhakiella australiana sp. nov. of genus Izhakiella isolated from Australian desert.</title>
        <authorList>
            <person name="Ji M."/>
        </authorList>
    </citation>
    <scope>NUCLEOTIDE SEQUENCE [LARGE SCALE GENOMIC DNA]</scope>
    <source>
        <strain evidence="6 7">D4N98</strain>
    </source>
</reference>
<dbReference type="AlphaFoldDB" id="A0A1S8YNM6"/>
<dbReference type="GO" id="GO:0005737">
    <property type="term" value="C:cytoplasm"/>
    <property type="evidence" value="ECO:0007669"/>
    <property type="project" value="UniProtKB-SubCell"/>
</dbReference>
<dbReference type="RefSeq" id="WP_078001796.1">
    <property type="nucleotide sequence ID" value="NZ_MRUL01000003.1"/>
</dbReference>
<keyword evidence="5" id="KW-0175">Coiled coil</keyword>
<accession>A0A1S8YNM6</accession>
<dbReference type="STRING" id="1926881.BTJ39_06090"/>
<evidence type="ECO:0000256" key="2">
    <source>
        <dbReference type="ARBA" id="ARBA00022490"/>
    </source>
</evidence>
<evidence type="ECO:0000256" key="3">
    <source>
        <dbReference type="ARBA" id="ARBA00022519"/>
    </source>
</evidence>